<dbReference type="RefSeq" id="WP_248158246.1">
    <property type="nucleotide sequence ID" value="NZ_JALNMJ010000022.1"/>
</dbReference>
<evidence type="ECO:0000313" key="1">
    <source>
        <dbReference type="EMBL" id="MCK7615188.1"/>
    </source>
</evidence>
<reference evidence="1" key="1">
    <citation type="submission" date="2022-04" db="EMBL/GenBank/DDBJ databases">
        <title>Roseibium sp. CAU 1639 isolated from mud.</title>
        <authorList>
            <person name="Kim W."/>
        </authorList>
    </citation>
    <scope>NUCLEOTIDE SEQUENCE</scope>
    <source>
        <strain evidence="1">CAU 1639</strain>
    </source>
</reference>
<organism evidence="1 2">
    <name type="scientific">Roseibium sediminicola</name>
    <dbReference type="NCBI Taxonomy" id="2933272"/>
    <lineage>
        <taxon>Bacteria</taxon>
        <taxon>Pseudomonadati</taxon>
        <taxon>Pseudomonadota</taxon>
        <taxon>Alphaproteobacteria</taxon>
        <taxon>Hyphomicrobiales</taxon>
        <taxon>Stappiaceae</taxon>
        <taxon>Roseibium</taxon>
    </lineage>
</organism>
<name>A0ABT0H0H2_9HYPH</name>
<accession>A0ABT0H0H2</accession>
<protein>
    <submittedName>
        <fullName evidence="1">Head decoration protein</fullName>
    </submittedName>
</protein>
<evidence type="ECO:0000313" key="2">
    <source>
        <dbReference type="Proteomes" id="UP001431221"/>
    </source>
</evidence>
<dbReference type="Gene3D" id="2.40.300.10">
    <property type="entry name" value="Head decoration protein D"/>
    <property type="match status" value="1"/>
</dbReference>
<proteinExistence type="predicted"/>
<keyword evidence="2" id="KW-1185">Reference proteome</keyword>
<dbReference type="EMBL" id="JALNMJ010000022">
    <property type="protein sequence ID" value="MCK7615188.1"/>
    <property type="molecule type" value="Genomic_DNA"/>
</dbReference>
<gene>
    <name evidence="1" type="ORF">M0H32_23735</name>
</gene>
<dbReference type="Pfam" id="PF02924">
    <property type="entry name" value="HDPD"/>
    <property type="match status" value="1"/>
</dbReference>
<sequence>MPSASYQPGGLIVGDFPVAIRYVTILSGQVQPRGAVMGRVTASDKYILSLAAAGDGSETPAEVLAVDVDASGGDVVAPVYSAGEFAADQMTFGTGHDADTVETAFRLAGRSMFVRTRV</sequence>
<dbReference type="Proteomes" id="UP001431221">
    <property type="component" value="Unassembled WGS sequence"/>
</dbReference>
<dbReference type="InterPro" id="IPR004195">
    <property type="entry name" value="Head_decoration_D"/>
</dbReference>
<comment type="caution">
    <text evidence="1">The sequence shown here is derived from an EMBL/GenBank/DDBJ whole genome shotgun (WGS) entry which is preliminary data.</text>
</comment>